<sequence>MSTKMLLFWLSTLVIFLALVFLSGTYFYLYFRDKKMVRLATSSIKGTIVGYNRFRGGNPPIVEYKVNGVAYKKSFRYFFIRTVSTPWGPKQASYFHTREEMLANSITFYRNSFVSFNTALQTQFPLCSSMTVWYDPEKPSRAYVERYCGVNRYYKWAGILYGILLLLVYAVVLVAFSKN</sequence>
<evidence type="ECO:0000313" key="2">
    <source>
        <dbReference type="EMBL" id="MBS5358724.1"/>
    </source>
</evidence>
<keyword evidence="1" id="KW-0812">Transmembrane</keyword>
<dbReference type="EMBL" id="JAGZFP010000015">
    <property type="protein sequence ID" value="MBS5358724.1"/>
    <property type="molecule type" value="Genomic_DNA"/>
</dbReference>
<dbReference type="AlphaFoldDB" id="A0A943DGL1"/>
<dbReference type="RefSeq" id="WP_049475141.1">
    <property type="nucleotide sequence ID" value="NZ_JASHHK010000001.1"/>
</dbReference>
<name>A0A943DGL1_STRPA</name>
<keyword evidence="1" id="KW-1133">Transmembrane helix</keyword>
<gene>
    <name evidence="2" type="ORF">KHX87_06415</name>
</gene>
<evidence type="ECO:0000256" key="1">
    <source>
        <dbReference type="SAM" id="Phobius"/>
    </source>
</evidence>
<protein>
    <recommendedName>
        <fullName evidence="4">DUF3592 domain-containing protein</fullName>
    </recommendedName>
</protein>
<proteinExistence type="predicted"/>
<reference evidence="2" key="1">
    <citation type="submission" date="2021-02" db="EMBL/GenBank/DDBJ databases">
        <title>Infant gut strain persistence is associated with maternal origin, phylogeny, and functional potential including surface adhesion and iron acquisition.</title>
        <authorList>
            <person name="Lou Y.C."/>
        </authorList>
    </citation>
    <scope>NUCLEOTIDE SEQUENCE</scope>
    <source>
        <strain evidence="2">L3_098_011G1_dasL3_098_011G1_concoct_7</strain>
    </source>
</reference>
<accession>A0A943DGL1</accession>
<feature type="transmembrane region" description="Helical" evidence="1">
    <location>
        <begin position="156"/>
        <end position="176"/>
    </location>
</feature>
<comment type="caution">
    <text evidence="2">The sequence shown here is derived from an EMBL/GenBank/DDBJ whole genome shotgun (WGS) entry which is preliminary data.</text>
</comment>
<keyword evidence="1" id="KW-0472">Membrane</keyword>
<dbReference type="Proteomes" id="UP000709219">
    <property type="component" value="Unassembled WGS sequence"/>
</dbReference>
<feature type="transmembrane region" description="Helical" evidence="1">
    <location>
        <begin position="6"/>
        <end position="29"/>
    </location>
</feature>
<organism evidence="2 3">
    <name type="scientific">Streptococcus parasanguinis</name>
    <dbReference type="NCBI Taxonomy" id="1318"/>
    <lineage>
        <taxon>Bacteria</taxon>
        <taxon>Bacillati</taxon>
        <taxon>Bacillota</taxon>
        <taxon>Bacilli</taxon>
        <taxon>Lactobacillales</taxon>
        <taxon>Streptococcaceae</taxon>
        <taxon>Streptococcus</taxon>
    </lineage>
</organism>
<evidence type="ECO:0000313" key="3">
    <source>
        <dbReference type="Proteomes" id="UP000709219"/>
    </source>
</evidence>
<evidence type="ECO:0008006" key="4">
    <source>
        <dbReference type="Google" id="ProtNLM"/>
    </source>
</evidence>